<accession>A0ABT5VF14</accession>
<evidence type="ECO:0000256" key="4">
    <source>
        <dbReference type="ARBA" id="ARBA00022723"/>
    </source>
</evidence>
<proteinExistence type="inferred from homology"/>
<dbReference type="Pfam" id="PF00246">
    <property type="entry name" value="Peptidase_M14"/>
    <property type="match status" value="1"/>
</dbReference>
<keyword evidence="6" id="KW-0862">Zinc</keyword>
<keyword evidence="3" id="KW-0645">Protease</keyword>
<reference evidence="10" key="1">
    <citation type="submission" date="2024-05" db="EMBL/GenBank/DDBJ databases">
        <title>Alkalihalobacillus sp. strain MEB203 novel alkaliphilic bacterium from Lonar Lake, India.</title>
        <authorList>
            <person name="Joshi A."/>
            <person name="Thite S."/>
            <person name="Mengade P."/>
        </authorList>
    </citation>
    <scope>NUCLEOTIDE SEQUENCE</scope>
    <source>
        <strain evidence="10">MEB 203</strain>
    </source>
</reference>
<comment type="similarity">
    <text evidence="2 8">Belongs to the peptidase M14 family.</text>
</comment>
<dbReference type="PANTHER" id="PTHR11705:SF143">
    <property type="entry name" value="SLL0236 PROTEIN"/>
    <property type="match status" value="1"/>
</dbReference>
<evidence type="ECO:0000259" key="9">
    <source>
        <dbReference type="PROSITE" id="PS52035"/>
    </source>
</evidence>
<evidence type="ECO:0000256" key="3">
    <source>
        <dbReference type="ARBA" id="ARBA00022670"/>
    </source>
</evidence>
<name>A0ABT5VF14_9BACI</name>
<keyword evidence="4" id="KW-0479">Metal-binding</keyword>
<keyword evidence="5" id="KW-0378">Hydrolase</keyword>
<evidence type="ECO:0000256" key="2">
    <source>
        <dbReference type="ARBA" id="ARBA00005988"/>
    </source>
</evidence>
<feature type="active site" description="Proton donor/acceptor" evidence="8">
    <location>
        <position position="708"/>
    </location>
</feature>
<keyword evidence="11" id="KW-1185">Reference proteome</keyword>
<dbReference type="SUPFAM" id="SSF47090">
    <property type="entry name" value="PGBD-like"/>
    <property type="match status" value="4"/>
</dbReference>
<sequence>MKFRSFSLLLLCLLLIIPYGPFSLTSDHIVIAEEQERSLMVTLEEVKEHSVVLSLDHQLSDMYSITFYLNEQVYEKVHVLEEDLYELEDVTTEDLLDMVIVIFNEDHQEIYTTNLSEEFLQLEEAENGLEQEELTEVDALEADMPEVEGEAIVQSNNRGLHEGMVHEDVLVLKANLEKVGFRVSDKTSKVYDQSTVKAVTAFQQAFNLEVNGIATDETQKLLNELSLNSLYVGMKDPRVIELKKHLAIMGYEVSNVRNNAYGTKTAKIVKRFQTDYQLPATGAAYSTTLDLLNELATGPLRQGMYRDDVIILKVMLDQAGFRVSSKVTNYFGSTTTKRVKQFQKSKNLPQTGIVDKRTYNQLRTASGLLFEGLRHKDVVTMKLNLERAGFKVSNKPTNLFGSATVSKVKAFQKKYGLPQTGMGDKATLRMLDRVVNNKVPRKVKAIVDGSKNYGYSQMQKDIDLLTFFYPGLIETRVIGKSVDGRNIYAIKLGHGKKEVFFNGSHHAREHMTTNVLMKMIDEYARAYVGHTTIGSYNVRTVLNDVSIWFVPMVNPDGVMLVQQGARAAKNPSQVVLYNRGSHNFAGWKANIRGVDLNRQYPALWNTITNDPGRPSASNYKGKAPLTEPEAKALYDFTKSRKFMTAISYHSSGEVIFTRFNQEPHSRKLAFGVSRITGYQPIDLQRSQSGGGFTDWFILQQKKPALTPEISPHVGPRPVPLANWNKIWRENRTVGLYIADEARKRK</sequence>
<dbReference type="SUPFAM" id="SSF53187">
    <property type="entry name" value="Zn-dependent exopeptidases"/>
    <property type="match status" value="1"/>
</dbReference>
<dbReference type="InterPro" id="IPR036365">
    <property type="entry name" value="PGBD-like_sf"/>
</dbReference>
<dbReference type="Gene3D" id="1.10.101.10">
    <property type="entry name" value="PGBD-like superfamily/PGBD"/>
    <property type="match status" value="4"/>
</dbReference>
<organism evidence="10 11">
    <name type="scientific">Alkalihalobacterium chitinilyticum</name>
    <dbReference type="NCBI Taxonomy" id="2980103"/>
    <lineage>
        <taxon>Bacteria</taxon>
        <taxon>Bacillati</taxon>
        <taxon>Bacillota</taxon>
        <taxon>Bacilli</taxon>
        <taxon>Bacillales</taxon>
        <taxon>Bacillaceae</taxon>
        <taxon>Alkalihalobacterium</taxon>
    </lineage>
</organism>
<dbReference type="InterPro" id="IPR057246">
    <property type="entry name" value="CARBOXYPEPT_ZN_1"/>
</dbReference>
<dbReference type="InterPro" id="IPR002477">
    <property type="entry name" value="Peptidoglycan-bd-like"/>
</dbReference>
<gene>
    <name evidence="10" type="ORF">N7Z68_11515</name>
</gene>
<feature type="domain" description="Peptidase M14" evidence="9">
    <location>
        <begin position="451"/>
        <end position="741"/>
    </location>
</feature>
<dbReference type="CDD" id="cd06229">
    <property type="entry name" value="M14_Endopeptidase_I"/>
    <property type="match status" value="1"/>
</dbReference>
<evidence type="ECO:0000313" key="11">
    <source>
        <dbReference type="Proteomes" id="UP001148125"/>
    </source>
</evidence>
<dbReference type="SMART" id="SM00631">
    <property type="entry name" value="Zn_pept"/>
    <property type="match status" value="1"/>
</dbReference>
<dbReference type="PROSITE" id="PS52035">
    <property type="entry name" value="PEPTIDASE_M14"/>
    <property type="match status" value="1"/>
</dbReference>
<evidence type="ECO:0000256" key="1">
    <source>
        <dbReference type="ARBA" id="ARBA00001947"/>
    </source>
</evidence>
<keyword evidence="7" id="KW-0482">Metalloprotease</keyword>
<dbReference type="Pfam" id="PF01471">
    <property type="entry name" value="PG_binding_1"/>
    <property type="match status" value="4"/>
</dbReference>
<evidence type="ECO:0000256" key="8">
    <source>
        <dbReference type="PROSITE-ProRule" id="PRU01379"/>
    </source>
</evidence>
<dbReference type="EMBL" id="JAOTPO010000007">
    <property type="protein sequence ID" value="MDE5414009.1"/>
    <property type="molecule type" value="Genomic_DNA"/>
</dbReference>
<dbReference type="PROSITE" id="PS00132">
    <property type="entry name" value="CARBOXYPEPT_ZN_1"/>
    <property type="match status" value="1"/>
</dbReference>
<dbReference type="Gene3D" id="3.40.630.10">
    <property type="entry name" value="Zn peptidases"/>
    <property type="match status" value="1"/>
</dbReference>
<dbReference type="PRINTS" id="PR00765">
    <property type="entry name" value="CRBOXYPTASEA"/>
</dbReference>
<evidence type="ECO:0000313" key="10">
    <source>
        <dbReference type="EMBL" id="MDE5414009.1"/>
    </source>
</evidence>
<protein>
    <submittedName>
        <fullName evidence="10">Peptidoglycan-binding protein</fullName>
    </submittedName>
</protein>
<evidence type="ECO:0000256" key="6">
    <source>
        <dbReference type="ARBA" id="ARBA00022833"/>
    </source>
</evidence>
<evidence type="ECO:0000256" key="7">
    <source>
        <dbReference type="ARBA" id="ARBA00023049"/>
    </source>
</evidence>
<evidence type="ECO:0000256" key="5">
    <source>
        <dbReference type="ARBA" id="ARBA00022801"/>
    </source>
</evidence>
<dbReference type="InterPro" id="IPR000834">
    <property type="entry name" value="Peptidase_M14"/>
</dbReference>
<dbReference type="InterPro" id="IPR036366">
    <property type="entry name" value="PGBDSf"/>
</dbReference>
<dbReference type="RefSeq" id="WP_275118626.1">
    <property type="nucleotide sequence ID" value="NZ_JAOTPO010000007.1"/>
</dbReference>
<comment type="cofactor">
    <cofactor evidence="1">
        <name>Zn(2+)</name>
        <dbReference type="ChEBI" id="CHEBI:29105"/>
    </cofactor>
</comment>
<dbReference type="InterPro" id="IPR034274">
    <property type="entry name" value="ENP1_M14_CPD"/>
</dbReference>
<dbReference type="Proteomes" id="UP001148125">
    <property type="component" value="Unassembled WGS sequence"/>
</dbReference>
<dbReference type="PANTHER" id="PTHR11705">
    <property type="entry name" value="PROTEASE FAMILY M14 CARBOXYPEPTIDASE A,B"/>
    <property type="match status" value="1"/>
</dbReference>
<comment type="caution">
    <text evidence="10">The sequence shown here is derived from an EMBL/GenBank/DDBJ whole genome shotgun (WGS) entry which is preliminary data.</text>
</comment>